<feature type="binding site" evidence="13">
    <location>
        <position position="53"/>
    </location>
    <ligand>
        <name>substrate</name>
    </ligand>
</feature>
<evidence type="ECO:0000256" key="9">
    <source>
        <dbReference type="ARBA" id="ARBA00023317"/>
    </source>
</evidence>
<dbReference type="CDD" id="cd00610">
    <property type="entry name" value="OAT_like"/>
    <property type="match status" value="1"/>
</dbReference>
<dbReference type="OrthoDB" id="9801834at2"/>
<dbReference type="HAMAP" id="MF_00834">
    <property type="entry name" value="BioA"/>
    <property type="match status" value="1"/>
</dbReference>
<keyword evidence="7 13" id="KW-0093">Biotin biosynthesis</keyword>
<accession>A0A238XU64</accession>
<reference evidence="14 15" key="1">
    <citation type="submission" date="2017-06" db="EMBL/GenBank/DDBJ databases">
        <authorList>
            <person name="Kim H.J."/>
            <person name="Triplett B.A."/>
        </authorList>
    </citation>
    <scope>NUCLEOTIDE SEQUENCE [LARGE SCALE GENOMIC DNA]</scope>
    <source>
        <strain evidence="14 15">DSM 13116</strain>
    </source>
</reference>
<comment type="similarity">
    <text evidence="13">Belongs to the class-III pyridoxal-phosphate-dependent aminotransferase family. BioA subfamily.</text>
</comment>
<feature type="modified residue" description="N6-(pyridoxal phosphate)lysine" evidence="13">
    <location>
        <position position="279"/>
    </location>
</feature>
<dbReference type="RefSeq" id="WP_089271126.1">
    <property type="nucleotide sequence ID" value="NZ_FZOC01000001.1"/>
</dbReference>
<dbReference type="UniPathway" id="UPA00078">
    <property type="reaction ID" value="UER00160"/>
</dbReference>
<keyword evidence="8 13" id="KW-0663">Pyridoxal phosphate</keyword>
<evidence type="ECO:0000256" key="2">
    <source>
        <dbReference type="ARBA" id="ARBA00005063"/>
    </source>
</evidence>
<feature type="binding site" evidence="13">
    <location>
        <position position="403"/>
    </location>
    <ligand>
        <name>substrate</name>
    </ligand>
</feature>
<feature type="binding site" evidence="13">
    <location>
        <position position="313"/>
    </location>
    <ligand>
        <name>substrate</name>
    </ligand>
</feature>
<dbReference type="InterPro" id="IPR049704">
    <property type="entry name" value="Aminotrans_3_PPA_site"/>
</dbReference>
<evidence type="ECO:0000256" key="4">
    <source>
        <dbReference type="ARBA" id="ARBA00022576"/>
    </source>
</evidence>
<dbReference type="NCBIfam" id="NF004624">
    <property type="entry name" value="PRK05964.1"/>
    <property type="match status" value="1"/>
</dbReference>
<dbReference type="GO" id="GO:0030170">
    <property type="term" value="F:pyridoxal phosphate binding"/>
    <property type="evidence" value="ECO:0007669"/>
    <property type="project" value="UniProtKB-UniRule"/>
</dbReference>
<evidence type="ECO:0000256" key="7">
    <source>
        <dbReference type="ARBA" id="ARBA00022756"/>
    </source>
</evidence>
<evidence type="ECO:0000313" key="14">
    <source>
        <dbReference type="EMBL" id="SNR61549.1"/>
    </source>
</evidence>
<comment type="pathway">
    <text evidence="12">Organosulfur degradation; alkanesulfonate degradation.</text>
</comment>
<keyword evidence="15" id="KW-1185">Reference proteome</keyword>
<dbReference type="Proteomes" id="UP000198324">
    <property type="component" value="Unassembled WGS sequence"/>
</dbReference>
<feature type="binding site" evidence="13">
    <location>
        <position position="250"/>
    </location>
    <ligand>
        <name>pyridoxal 5'-phosphate</name>
        <dbReference type="ChEBI" id="CHEBI:597326"/>
    </ligand>
</feature>
<dbReference type="InterPro" id="IPR005815">
    <property type="entry name" value="BioA"/>
</dbReference>
<dbReference type="PANTHER" id="PTHR42684">
    <property type="entry name" value="ADENOSYLMETHIONINE-8-AMINO-7-OXONONANOATE AMINOTRANSFERASE"/>
    <property type="match status" value="1"/>
</dbReference>
<dbReference type="GO" id="GO:0031299">
    <property type="term" value="F:taurine-pyruvate aminotransferase activity"/>
    <property type="evidence" value="ECO:0007669"/>
    <property type="project" value="UniProtKB-EC"/>
</dbReference>
<evidence type="ECO:0000256" key="13">
    <source>
        <dbReference type="HAMAP-Rule" id="MF_00834"/>
    </source>
</evidence>
<keyword evidence="6 13" id="KW-0949">S-adenosyl-L-methionine</keyword>
<gene>
    <name evidence="13" type="primary">bioA</name>
    <name evidence="14" type="ORF">SAMN04488503_0373</name>
</gene>
<dbReference type="GO" id="GO:0005737">
    <property type="term" value="C:cytoplasm"/>
    <property type="evidence" value="ECO:0007669"/>
    <property type="project" value="UniProtKB-SubCell"/>
</dbReference>
<keyword evidence="13" id="KW-0963">Cytoplasm</keyword>
<evidence type="ECO:0000313" key="15">
    <source>
        <dbReference type="Proteomes" id="UP000198324"/>
    </source>
</evidence>
<dbReference type="InterPro" id="IPR015422">
    <property type="entry name" value="PyrdxlP-dep_Trfase_small"/>
</dbReference>
<evidence type="ECO:0000256" key="5">
    <source>
        <dbReference type="ARBA" id="ARBA00022679"/>
    </source>
</evidence>
<dbReference type="FunFam" id="3.40.640.10:FF:000004">
    <property type="entry name" value="Acetylornithine aminotransferase"/>
    <property type="match status" value="1"/>
</dbReference>
<dbReference type="GO" id="GO:0009102">
    <property type="term" value="P:biotin biosynthetic process"/>
    <property type="evidence" value="ECO:0007669"/>
    <property type="project" value="UniProtKB-UniRule"/>
</dbReference>
<feature type="binding site" evidence="13">
    <location>
        <begin position="314"/>
        <end position="315"/>
    </location>
    <ligand>
        <name>pyridoxal 5'-phosphate</name>
        <dbReference type="ChEBI" id="CHEBI:597326"/>
    </ligand>
</feature>
<dbReference type="GO" id="GO:0004015">
    <property type="term" value="F:adenosylmethionine-8-amino-7-oxononanoate transaminase activity"/>
    <property type="evidence" value="ECO:0007669"/>
    <property type="project" value="UniProtKB-UniRule"/>
</dbReference>
<keyword evidence="4 13" id="KW-0032">Aminotransferase</keyword>
<comment type="catalytic activity">
    <reaction evidence="10 13">
        <text>(8S)-8-amino-7-oxononanoate + S-adenosyl-L-methionine = S-adenosyl-4-methylsulfanyl-2-oxobutanoate + (7R,8S)-7,8-diammoniononanoate</text>
        <dbReference type="Rhea" id="RHEA:16861"/>
        <dbReference type="ChEBI" id="CHEBI:16490"/>
        <dbReference type="ChEBI" id="CHEBI:59789"/>
        <dbReference type="ChEBI" id="CHEBI:149468"/>
        <dbReference type="ChEBI" id="CHEBI:149469"/>
        <dbReference type="EC" id="2.6.1.62"/>
    </reaction>
</comment>
<proteinExistence type="inferred from homology"/>
<dbReference type="NCBIfam" id="TIGR00508">
    <property type="entry name" value="bioA"/>
    <property type="match status" value="1"/>
</dbReference>
<dbReference type="GO" id="GO:0004141">
    <property type="term" value="F:dethiobiotin synthase activity"/>
    <property type="evidence" value="ECO:0007669"/>
    <property type="project" value="TreeGrafter"/>
</dbReference>
<dbReference type="SUPFAM" id="SSF53383">
    <property type="entry name" value="PLP-dependent transferases"/>
    <property type="match status" value="1"/>
</dbReference>
<protein>
    <recommendedName>
        <fullName evidence="13">Adenosylmethionine-8-amino-7-oxononanoate aminotransferase</fullName>
        <ecNumber evidence="13">2.6.1.62</ecNumber>
    </recommendedName>
    <alternativeName>
        <fullName evidence="13">7,8-diamino-pelargonic acid aminotransferase</fullName>
        <shortName evidence="13">DAPA AT</shortName>
        <shortName evidence="13">DAPA aminotransferase</shortName>
    </alternativeName>
    <alternativeName>
        <fullName evidence="13">7,8-diaminononanoate synthase</fullName>
        <shortName evidence="13">DANS</shortName>
    </alternativeName>
    <alternativeName>
        <fullName evidence="13">Diaminopelargonic acid synthase</fullName>
    </alternativeName>
</protein>
<dbReference type="Pfam" id="PF00202">
    <property type="entry name" value="Aminotran_3"/>
    <property type="match status" value="1"/>
</dbReference>
<keyword evidence="5 13" id="KW-0808">Transferase</keyword>
<dbReference type="InterPro" id="IPR015424">
    <property type="entry name" value="PyrdxlP-dep_Trfase"/>
</dbReference>
<feature type="site" description="Participates in the substrate recognition with KAPA and in a stacking interaction with the adenine ring of SAM" evidence="13">
    <location>
        <position position="18"/>
    </location>
</feature>
<dbReference type="EC" id="2.6.1.62" evidence="13"/>
<evidence type="ECO:0000256" key="3">
    <source>
        <dbReference type="ARBA" id="ARBA00011881"/>
    </source>
</evidence>
<evidence type="ECO:0000256" key="6">
    <source>
        <dbReference type="ARBA" id="ARBA00022691"/>
    </source>
</evidence>
<keyword evidence="9" id="KW-0670">Pyruvate</keyword>
<comment type="subunit">
    <text evidence="13">Homodimer.</text>
</comment>
<dbReference type="InterPro" id="IPR005814">
    <property type="entry name" value="Aminotrans_3"/>
</dbReference>
<dbReference type="Gene3D" id="3.40.640.10">
    <property type="entry name" value="Type I PLP-dependent aspartate aminotransferase-like (Major domain)"/>
    <property type="match status" value="1"/>
</dbReference>
<comment type="pathway">
    <text evidence="2 13">Cofactor biosynthesis; biotin biosynthesis; 7,8-diaminononanoate from 8-amino-7-oxononanoate (SAM route): step 1/1.</text>
</comment>
<dbReference type="InterPro" id="IPR015421">
    <property type="entry name" value="PyrdxlP-dep_Trfase_major"/>
</dbReference>
<dbReference type="EMBL" id="FZOC01000001">
    <property type="protein sequence ID" value="SNR61549.1"/>
    <property type="molecule type" value="Genomic_DNA"/>
</dbReference>
<dbReference type="AlphaFoldDB" id="A0A238XU64"/>
<comment type="cofactor">
    <cofactor evidence="1 13">
        <name>pyridoxal 5'-phosphate</name>
        <dbReference type="ChEBI" id="CHEBI:597326"/>
    </cofactor>
</comment>
<sequence>MKPGNIVDIDRQCVWHPFTQERTAPPPLPVASARGASLFLDDGRELLDMACSWWVNVHGHSHPKIAAAIARQAATLEHVIFAGFTHGPAVRLAQGIVDALPAPLERVFYSDNGSTAVEVALKMAWQFWRNQGRTDRRFFLAFQGGYHGDTFGAMSVGRTSGYYVPFEDLMCEVRHVPFAATWIGDEACAEREAAALEELDALLAACGDQCAAFLAEPLVQGASGMNMCRPEFLRAVVERMQAHAIPVILDEVMTGFGRTGTMFALEQAGVVPDLVCLSKGISGGFLPLAATVASRRIYESFLGEDFHTAFAHGHSFTANPLGCAAGVASLALFKEEDTLRRIADITHAHRVWLADIATLPGVTRPRALGSIAAVTLGDGASDYHAGVGAAVKAKCFERGLLIRPMGNVVYLMPPACVTREELLRAQEGLTRVLKETATLYAS</sequence>
<feature type="binding site" evidence="13">
    <location>
        <begin position="113"/>
        <end position="114"/>
    </location>
    <ligand>
        <name>pyridoxal 5'-phosphate</name>
        <dbReference type="ChEBI" id="CHEBI:597326"/>
    </ligand>
</feature>
<evidence type="ECO:0000256" key="10">
    <source>
        <dbReference type="ARBA" id="ARBA00048449"/>
    </source>
</evidence>
<name>A0A238XU64_9BACT</name>
<dbReference type="PROSITE" id="PS00600">
    <property type="entry name" value="AA_TRANSFER_CLASS_3"/>
    <property type="match status" value="1"/>
</dbReference>
<evidence type="ECO:0000256" key="8">
    <source>
        <dbReference type="ARBA" id="ARBA00022898"/>
    </source>
</evidence>
<comment type="catalytic activity">
    <reaction evidence="11">
        <text>taurine + pyruvate = sulfoacetaldehyde + L-alanine</text>
        <dbReference type="Rhea" id="RHEA:10420"/>
        <dbReference type="ChEBI" id="CHEBI:15361"/>
        <dbReference type="ChEBI" id="CHEBI:57972"/>
        <dbReference type="ChEBI" id="CHEBI:58246"/>
        <dbReference type="ChEBI" id="CHEBI:507393"/>
        <dbReference type="EC" id="2.6.1.77"/>
    </reaction>
    <physiologicalReaction direction="left-to-right" evidence="11">
        <dbReference type="Rhea" id="RHEA:10421"/>
    </physiologicalReaction>
</comment>
<evidence type="ECO:0000256" key="1">
    <source>
        <dbReference type="ARBA" id="ARBA00001933"/>
    </source>
</evidence>
<comment type="subcellular location">
    <subcellularLocation>
        <location evidence="13">Cytoplasm</location>
    </subcellularLocation>
</comment>
<comment type="function">
    <text evidence="13">Catalyzes the transfer of the alpha-amino group from S-adenosyl-L-methionine (SAM) to 7-keto-8-aminopelargonic acid (KAPA) to form 7,8-diaminopelargonic acid (DAPA). It is the only aminotransferase known to utilize SAM as an amino donor.</text>
</comment>
<feature type="binding site" evidence="13">
    <location>
        <position position="146"/>
    </location>
    <ligand>
        <name>substrate</name>
    </ligand>
</feature>
<feature type="binding site" evidence="13">
    <location>
        <position position="279"/>
    </location>
    <ligand>
        <name>substrate</name>
    </ligand>
</feature>
<comment type="subunit">
    <text evidence="3">Homotetramer.</text>
</comment>
<dbReference type="PANTHER" id="PTHR42684:SF3">
    <property type="entry name" value="ADENOSYLMETHIONINE-8-AMINO-7-OXONONANOATE AMINOTRANSFERASE"/>
    <property type="match status" value="1"/>
</dbReference>
<dbReference type="Gene3D" id="3.90.1150.10">
    <property type="entry name" value="Aspartate Aminotransferase, domain 1"/>
    <property type="match status" value="1"/>
</dbReference>
<organism evidence="14 15">
    <name type="scientific">Humidesulfovibrio mexicanus</name>
    <dbReference type="NCBI Taxonomy" id="147047"/>
    <lineage>
        <taxon>Bacteria</taxon>
        <taxon>Pseudomonadati</taxon>
        <taxon>Thermodesulfobacteriota</taxon>
        <taxon>Desulfovibrionia</taxon>
        <taxon>Desulfovibrionales</taxon>
        <taxon>Desulfovibrionaceae</taxon>
        <taxon>Humidesulfovibrio</taxon>
    </lineage>
</organism>
<evidence type="ECO:0000256" key="12">
    <source>
        <dbReference type="ARBA" id="ARBA00060602"/>
    </source>
</evidence>
<evidence type="ECO:0000256" key="11">
    <source>
        <dbReference type="ARBA" id="ARBA00052998"/>
    </source>
</evidence>